<accession>A0A1X2G5N6</accession>
<protein>
    <submittedName>
        <fullName evidence="2">Uncharacterized protein</fullName>
    </submittedName>
</protein>
<evidence type="ECO:0000256" key="1">
    <source>
        <dbReference type="SAM" id="Phobius"/>
    </source>
</evidence>
<evidence type="ECO:0000313" key="2">
    <source>
        <dbReference type="EMBL" id="ORX45700.1"/>
    </source>
</evidence>
<keyword evidence="1" id="KW-1133">Transmembrane helix</keyword>
<keyword evidence="3" id="KW-1185">Reference proteome</keyword>
<proteinExistence type="predicted"/>
<keyword evidence="1" id="KW-0472">Membrane</keyword>
<dbReference type="AlphaFoldDB" id="A0A1X2G5N6"/>
<sequence length="91" mass="10851">MCFIYDLKCRYSTGVEFSPYSRPFPPFMVFPSFLFPFFFLLSFSLFLFPLFISHCTYTKKPLDQSGFIILFPFFSQKLPRQITSTVLYNIH</sequence>
<comment type="caution">
    <text evidence="2">The sequence shown here is derived from an EMBL/GenBank/DDBJ whole genome shotgun (WGS) entry which is preliminary data.</text>
</comment>
<name>A0A1X2G5N6_9FUNG</name>
<feature type="transmembrane region" description="Helical" evidence="1">
    <location>
        <begin position="27"/>
        <end position="52"/>
    </location>
</feature>
<keyword evidence="1" id="KW-0812">Transmembrane</keyword>
<organism evidence="2 3">
    <name type="scientific">Hesseltinella vesiculosa</name>
    <dbReference type="NCBI Taxonomy" id="101127"/>
    <lineage>
        <taxon>Eukaryota</taxon>
        <taxon>Fungi</taxon>
        <taxon>Fungi incertae sedis</taxon>
        <taxon>Mucoromycota</taxon>
        <taxon>Mucoromycotina</taxon>
        <taxon>Mucoromycetes</taxon>
        <taxon>Mucorales</taxon>
        <taxon>Cunninghamellaceae</taxon>
        <taxon>Hesseltinella</taxon>
    </lineage>
</organism>
<evidence type="ECO:0000313" key="3">
    <source>
        <dbReference type="Proteomes" id="UP000242146"/>
    </source>
</evidence>
<dbReference type="EMBL" id="MCGT01000041">
    <property type="protein sequence ID" value="ORX45700.1"/>
    <property type="molecule type" value="Genomic_DNA"/>
</dbReference>
<gene>
    <name evidence="2" type="ORF">DM01DRAFT_78600</name>
</gene>
<reference evidence="2 3" key="1">
    <citation type="submission" date="2016-07" db="EMBL/GenBank/DDBJ databases">
        <title>Pervasive Adenine N6-methylation of Active Genes in Fungi.</title>
        <authorList>
            <consortium name="DOE Joint Genome Institute"/>
            <person name="Mondo S.J."/>
            <person name="Dannebaum R.O."/>
            <person name="Kuo R.C."/>
            <person name="Labutti K."/>
            <person name="Haridas S."/>
            <person name="Kuo A."/>
            <person name="Salamov A."/>
            <person name="Ahrendt S.R."/>
            <person name="Lipzen A."/>
            <person name="Sullivan W."/>
            <person name="Andreopoulos W.B."/>
            <person name="Clum A."/>
            <person name="Lindquist E."/>
            <person name="Daum C."/>
            <person name="Ramamoorthy G.K."/>
            <person name="Gryganskyi A."/>
            <person name="Culley D."/>
            <person name="Magnuson J.K."/>
            <person name="James T.Y."/>
            <person name="O'Malley M.A."/>
            <person name="Stajich J.E."/>
            <person name="Spatafora J.W."/>
            <person name="Visel A."/>
            <person name="Grigoriev I.V."/>
        </authorList>
    </citation>
    <scope>NUCLEOTIDE SEQUENCE [LARGE SCALE GENOMIC DNA]</scope>
    <source>
        <strain evidence="2 3">NRRL 3301</strain>
    </source>
</reference>
<dbReference type="Proteomes" id="UP000242146">
    <property type="component" value="Unassembled WGS sequence"/>
</dbReference>